<evidence type="ECO:0000313" key="4">
    <source>
        <dbReference type="Proteomes" id="UP001497522"/>
    </source>
</evidence>
<reference evidence="3" key="1">
    <citation type="submission" date="2024-03" db="EMBL/GenBank/DDBJ databases">
        <authorList>
            <consortium name="ELIXIR-Norway"/>
            <consortium name="Elixir Norway"/>
        </authorList>
    </citation>
    <scope>NUCLEOTIDE SEQUENCE</scope>
</reference>
<evidence type="ECO:0000256" key="1">
    <source>
        <dbReference type="SAM" id="MobiDB-lite"/>
    </source>
</evidence>
<name>A0ABP1A3A0_9BRYO</name>
<dbReference type="InterPro" id="IPR041588">
    <property type="entry name" value="Integrase_H2C2"/>
</dbReference>
<feature type="region of interest" description="Disordered" evidence="1">
    <location>
        <begin position="40"/>
        <end position="62"/>
    </location>
</feature>
<dbReference type="EMBL" id="CAXHBF010000544">
    <property type="protein sequence ID" value="CAK9856566.1"/>
    <property type="molecule type" value="Genomic_DNA"/>
</dbReference>
<comment type="caution">
    <text evidence="3">The sequence shown here is derived from an EMBL/GenBank/DDBJ whole genome shotgun (WGS) entry which is preliminary data.</text>
</comment>
<dbReference type="Gene3D" id="1.10.340.70">
    <property type="match status" value="1"/>
</dbReference>
<protein>
    <recommendedName>
        <fullName evidence="2">Integrase zinc-binding domain-containing protein</fullName>
    </recommendedName>
</protein>
<gene>
    <name evidence="3" type="ORF">CSSPJE1EN2_LOCUS26498</name>
</gene>
<accession>A0ABP1A3A0</accession>
<feature type="compositionally biased region" description="Polar residues" evidence="1">
    <location>
        <begin position="52"/>
        <end position="62"/>
    </location>
</feature>
<organism evidence="3 4">
    <name type="scientific">Sphagnum jensenii</name>
    <dbReference type="NCBI Taxonomy" id="128206"/>
    <lineage>
        <taxon>Eukaryota</taxon>
        <taxon>Viridiplantae</taxon>
        <taxon>Streptophyta</taxon>
        <taxon>Embryophyta</taxon>
        <taxon>Bryophyta</taxon>
        <taxon>Sphagnophytina</taxon>
        <taxon>Sphagnopsida</taxon>
        <taxon>Sphagnales</taxon>
        <taxon>Sphagnaceae</taxon>
        <taxon>Sphagnum</taxon>
    </lineage>
</organism>
<feature type="domain" description="Integrase zinc-binding" evidence="2">
    <location>
        <begin position="171"/>
        <end position="218"/>
    </location>
</feature>
<proteinExistence type="predicted"/>
<keyword evidence="4" id="KW-1185">Reference proteome</keyword>
<sequence length="218" mass="25711">MGMKRKDRKYIQHDACCFNINHMIGVSQHHLYVLDVAAGEDPPKQSAPARESITTQDKPVQQNDMPTVIKRKRPQYLDRHQQLELALAAQELFELGDPDSSLTGSDEEDQRETRMGCMDIWHDVDCLMLLKEGVLTNTANLDEKRKIRRRATNYCWKEQKPFFKDLLVPRPEERLPLVTQMHEDIGHFDEHRTLAEIRRRYFWHNRTTDVKAMVRECQ</sequence>
<dbReference type="Proteomes" id="UP001497522">
    <property type="component" value="Unassembled WGS sequence"/>
</dbReference>
<evidence type="ECO:0000259" key="2">
    <source>
        <dbReference type="Pfam" id="PF17921"/>
    </source>
</evidence>
<dbReference type="Pfam" id="PF17921">
    <property type="entry name" value="Integrase_H2C2"/>
    <property type="match status" value="1"/>
</dbReference>
<evidence type="ECO:0000313" key="3">
    <source>
        <dbReference type="EMBL" id="CAK9856566.1"/>
    </source>
</evidence>